<dbReference type="SUPFAM" id="SSF53300">
    <property type="entry name" value="vWA-like"/>
    <property type="match status" value="1"/>
</dbReference>
<protein>
    <recommendedName>
        <fullName evidence="1">VWFA domain-containing protein</fullName>
    </recommendedName>
</protein>
<dbReference type="InterPro" id="IPR002035">
    <property type="entry name" value="VWF_A"/>
</dbReference>
<dbReference type="EMBL" id="PCXQ01000004">
    <property type="protein sequence ID" value="PJE51169.1"/>
    <property type="molecule type" value="Genomic_DNA"/>
</dbReference>
<evidence type="ECO:0000313" key="2">
    <source>
        <dbReference type="EMBL" id="PJE51169.1"/>
    </source>
</evidence>
<dbReference type="InterPro" id="IPR036465">
    <property type="entry name" value="vWFA_dom_sf"/>
</dbReference>
<name>A0A2J0QBJ3_9BACT</name>
<evidence type="ECO:0000259" key="1">
    <source>
        <dbReference type="PROSITE" id="PS50234"/>
    </source>
</evidence>
<accession>A0A2J0QBJ3</accession>
<sequence length="372" mass="41384">MKTFPLFLIFVCYSLNAQNLELDKQGGALYQSDDDSFVFRVGVEQVNISFSAFDNKGAILDLTTDQVRVVEIVTRNGRKQEIERIPDYFNKSQDLPLRLGLLIDSSGSSGVPNSYSDALRGFKDPSRSVLKRGGLIASQTIATIWELLKNDNGNNNKIFLGEIGYEGDGEPNFFTLRTDWTSNISKVVNTISKQKSGGSSPLFAAVLGAAIQQFGQNSDINSEDCASLLIVISDGQNTLSTNGLAPISYAQAINLPIYTIAVIPDYYDVITRRQFISNLKSLSDQTGGQFNELPGPNKIADIAHRIARNFRDRYYIGYPLDPDYNDLPSNNDFIELRVEIGSADFNGEWRKRKDVTVFHKSGYFVNPRVIVE</sequence>
<dbReference type="PROSITE" id="PS50234">
    <property type="entry name" value="VWFA"/>
    <property type="match status" value="1"/>
</dbReference>
<comment type="caution">
    <text evidence="2">The sequence shown here is derived from an EMBL/GenBank/DDBJ whole genome shotgun (WGS) entry which is preliminary data.</text>
</comment>
<dbReference type="AlphaFoldDB" id="A0A2J0QBJ3"/>
<reference evidence="2 3" key="1">
    <citation type="submission" date="2017-09" db="EMBL/GenBank/DDBJ databases">
        <title>Depth-based differentiation of microbial function through sediment-hosted aquifers and enrichment of novel symbionts in the deep terrestrial subsurface.</title>
        <authorList>
            <person name="Probst A.J."/>
            <person name="Ladd B."/>
            <person name="Jarett J.K."/>
            <person name="Geller-Mcgrath D.E."/>
            <person name="Sieber C.M."/>
            <person name="Emerson J.B."/>
            <person name="Anantharaman K."/>
            <person name="Thomas B.C."/>
            <person name="Malmstrom R."/>
            <person name="Stieglmeier M."/>
            <person name="Klingl A."/>
            <person name="Woyke T."/>
            <person name="Ryan C.M."/>
            <person name="Banfield J.F."/>
        </authorList>
    </citation>
    <scope>NUCLEOTIDE SEQUENCE [LARGE SCALE GENOMIC DNA]</scope>
    <source>
        <strain evidence="2">CG10_big_fil_rev_8_21_14_0_10_36_16</strain>
    </source>
</reference>
<organism evidence="2 3">
    <name type="scientific">Candidatus Yanofskybacteria bacterium CG10_big_fil_rev_8_21_14_0_10_36_16</name>
    <dbReference type="NCBI Taxonomy" id="1975096"/>
    <lineage>
        <taxon>Bacteria</taxon>
        <taxon>Candidatus Yanofskyibacteriota</taxon>
    </lineage>
</organism>
<dbReference type="Proteomes" id="UP000228496">
    <property type="component" value="Unassembled WGS sequence"/>
</dbReference>
<evidence type="ECO:0000313" key="3">
    <source>
        <dbReference type="Proteomes" id="UP000228496"/>
    </source>
</evidence>
<gene>
    <name evidence="2" type="ORF">COV29_02755</name>
</gene>
<proteinExistence type="predicted"/>
<dbReference type="Gene3D" id="3.40.50.410">
    <property type="entry name" value="von Willebrand factor, type A domain"/>
    <property type="match status" value="1"/>
</dbReference>
<feature type="domain" description="VWFA" evidence="1">
    <location>
        <begin position="98"/>
        <end position="306"/>
    </location>
</feature>